<dbReference type="AlphaFoldDB" id="A0A5J6LGL7"/>
<keyword evidence="3 6" id="KW-0812">Transmembrane</keyword>
<gene>
    <name evidence="8" type="ORF">F5I99_12990</name>
</gene>
<feature type="transmembrane region" description="Helical" evidence="6">
    <location>
        <begin position="293"/>
        <end position="320"/>
    </location>
</feature>
<reference evidence="8 9" key="1">
    <citation type="submission" date="2019-09" db="EMBL/GenBank/DDBJ databases">
        <title>Nitrincola iocasae sp. nov., a bacterium isolated from the sediment collected at a cold seep field in South China Sea.</title>
        <authorList>
            <person name="Zhang H."/>
            <person name="Wang H."/>
            <person name="Li C."/>
        </authorList>
    </citation>
    <scope>NUCLEOTIDE SEQUENCE [LARGE SCALE GENOMIC DNA]</scope>
    <source>
        <strain evidence="8 9">KXZD1103</strain>
    </source>
</reference>
<evidence type="ECO:0000259" key="7">
    <source>
        <dbReference type="Pfam" id="PF02687"/>
    </source>
</evidence>
<comment type="subcellular location">
    <subcellularLocation>
        <location evidence="1">Cell membrane</location>
        <topology evidence="1">Multi-pass membrane protein</topology>
    </subcellularLocation>
</comment>
<protein>
    <submittedName>
        <fullName evidence="8">ABC transporter permease</fullName>
    </submittedName>
</protein>
<dbReference type="Pfam" id="PF02687">
    <property type="entry name" value="FtsX"/>
    <property type="match status" value="2"/>
</dbReference>
<evidence type="ECO:0000313" key="9">
    <source>
        <dbReference type="Proteomes" id="UP000325606"/>
    </source>
</evidence>
<evidence type="ECO:0000256" key="2">
    <source>
        <dbReference type="ARBA" id="ARBA00022475"/>
    </source>
</evidence>
<proteinExistence type="predicted"/>
<evidence type="ECO:0000256" key="3">
    <source>
        <dbReference type="ARBA" id="ARBA00022692"/>
    </source>
</evidence>
<accession>A0A5J6LGL7</accession>
<sequence>MTTSRFTNVWVLHALLSHWRRHPLQLLMLACGLIAATALWSGVQALNAQARSSYDQAAGRFNSLSQTQLISRDATDFSEAYYISLRRAGWKVTPLLEGSLQLPDGPALRIIGLEPLTLTFTTTQSPRGLPGNFDLKRFLTPPGQLLVSQATADQLKQLWQNPDIAELFKSAESSELPHLHVTSALNDKELIADIHLAQQLLALPGKVSRLLLTANPPGPLPDTLAPHLKLITAKDEADLARLTDSFHLNLTALSLLAFVVGLLIVYSSINLAFAQRRPLRQILHSCGVSQRQLLGWLLAELLLLGLLAALPGLISGYLIASLLLPDLAASLRGLYGAQVTDSLTLEPVWWWSGLAMTVGGVLLAAILPLIRLIKPSATQAQDKVKYFPYICSWLSLTGALLWLIALLLMLWGESLMSGFMLLTCLLFGSALLMPACLKRLLTLAESRSQGPVSQWLWADARLQLPGLSLALMALLLALSTSIGVGGMVEGFRKTFSGWLDQRLAAEIYLRADNPQQAQAMEGWLSERDDVEALLPSRRTEISLQGWPVELRGFKPHATYADHWPLLSSLPSPWQQVATQPAVLINEQLARNLNLSPGDSIQLPATEGDQIFIIAAIYSDYGNPKGQLMLSIERMLQHWPDAVAGSYALRAHPQNVEVLMQALTEQFNLDASNLFDQQAVKGFSTQLFERTFAATQALNLFILGVAAIALFSSLLTLSSMRLSQLAPVWACGISRRHLMLYELIKLLSLAMLTALLAIPLGLLLNLCLVKVINVRAFGWKLPWHLFPAQWLWLIGVTLIAAFLAALVPLLRLHFSSPSDLLRSFSHDN</sequence>
<dbReference type="PANTHER" id="PTHR30287:SF2">
    <property type="entry name" value="BLL1001 PROTEIN"/>
    <property type="match status" value="1"/>
</dbReference>
<keyword evidence="9" id="KW-1185">Reference proteome</keyword>
<feature type="transmembrane region" description="Helical" evidence="6">
    <location>
        <begin position="696"/>
        <end position="716"/>
    </location>
</feature>
<feature type="transmembrane region" description="Helical" evidence="6">
    <location>
        <begin position="791"/>
        <end position="811"/>
    </location>
</feature>
<dbReference type="RefSeq" id="WP_151056665.1">
    <property type="nucleotide sequence ID" value="NZ_CP044222.1"/>
</dbReference>
<dbReference type="EMBL" id="CP044222">
    <property type="protein sequence ID" value="QEW07341.1"/>
    <property type="molecule type" value="Genomic_DNA"/>
</dbReference>
<dbReference type="InterPro" id="IPR038766">
    <property type="entry name" value="Membrane_comp_ABC_pdt"/>
</dbReference>
<evidence type="ECO:0000256" key="5">
    <source>
        <dbReference type="ARBA" id="ARBA00023136"/>
    </source>
</evidence>
<dbReference type="Proteomes" id="UP000325606">
    <property type="component" value="Chromosome"/>
</dbReference>
<feature type="transmembrane region" description="Helical" evidence="6">
    <location>
        <begin position="390"/>
        <end position="412"/>
    </location>
</feature>
<evidence type="ECO:0000256" key="4">
    <source>
        <dbReference type="ARBA" id="ARBA00022989"/>
    </source>
</evidence>
<dbReference type="KEGG" id="nik:F5I99_12990"/>
<keyword evidence="4 6" id="KW-1133">Transmembrane helix</keyword>
<dbReference type="GO" id="GO:0005886">
    <property type="term" value="C:plasma membrane"/>
    <property type="evidence" value="ECO:0007669"/>
    <property type="project" value="UniProtKB-SubCell"/>
</dbReference>
<dbReference type="InterPro" id="IPR003838">
    <property type="entry name" value="ABC3_permease_C"/>
</dbReference>
<feature type="transmembrane region" description="Helical" evidence="6">
    <location>
        <begin position="250"/>
        <end position="273"/>
    </location>
</feature>
<feature type="transmembrane region" description="Helical" evidence="6">
    <location>
        <begin position="348"/>
        <end position="370"/>
    </location>
</feature>
<evidence type="ECO:0000256" key="6">
    <source>
        <dbReference type="SAM" id="Phobius"/>
    </source>
</evidence>
<feature type="transmembrane region" description="Helical" evidence="6">
    <location>
        <begin position="745"/>
        <end position="771"/>
    </location>
</feature>
<organism evidence="8 9">
    <name type="scientific">Nitrincola iocasae</name>
    <dbReference type="NCBI Taxonomy" id="2614693"/>
    <lineage>
        <taxon>Bacteria</taxon>
        <taxon>Pseudomonadati</taxon>
        <taxon>Pseudomonadota</taxon>
        <taxon>Gammaproteobacteria</taxon>
        <taxon>Oceanospirillales</taxon>
        <taxon>Oceanospirillaceae</taxon>
        <taxon>Nitrincola</taxon>
    </lineage>
</organism>
<dbReference type="PANTHER" id="PTHR30287">
    <property type="entry name" value="MEMBRANE COMPONENT OF PREDICTED ABC SUPERFAMILY METABOLITE UPTAKE TRANSPORTER"/>
    <property type="match status" value="1"/>
</dbReference>
<feature type="domain" description="ABC3 transporter permease C-terminal" evidence="7">
    <location>
        <begin position="699"/>
        <end position="813"/>
    </location>
</feature>
<feature type="transmembrane region" description="Helical" evidence="6">
    <location>
        <begin position="467"/>
        <end position="488"/>
    </location>
</feature>
<feature type="domain" description="ABC3 transporter permease C-terminal" evidence="7">
    <location>
        <begin position="253"/>
        <end position="375"/>
    </location>
</feature>
<evidence type="ECO:0000313" key="8">
    <source>
        <dbReference type="EMBL" id="QEW07341.1"/>
    </source>
</evidence>
<keyword evidence="5 6" id="KW-0472">Membrane</keyword>
<keyword evidence="2" id="KW-1003">Cell membrane</keyword>
<name>A0A5J6LGL7_9GAMM</name>
<evidence type="ECO:0000256" key="1">
    <source>
        <dbReference type="ARBA" id="ARBA00004651"/>
    </source>
</evidence>